<accession>A0AAW2UWI5</accession>
<reference evidence="2" key="1">
    <citation type="submission" date="2020-06" db="EMBL/GenBank/DDBJ databases">
        <authorList>
            <person name="Li T."/>
            <person name="Hu X."/>
            <person name="Zhang T."/>
            <person name="Song X."/>
            <person name="Zhang H."/>
            <person name="Dai N."/>
            <person name="Sheng W."/>
            <person name="Hou X."/>
            <person name="Wei L."/>
        </authorList>
    </citation>
    <scope>NUCLEOTIDE SEQUENCE</scope>
    <source>
        <strain evidence="2">KEN1</strain>
        <tissue evidence="2">Leaf</tissue>
    </source>
</reference>
<comment type="caution">
    <text evidence="2">The sequence shown here is derived from an EMBL/GenBank/DDBJ whole genome shotgun (WGS) entry which is preliminary data.</text>
</comment>
<dbReference type="AlphaFoldDB" id="A0AAW2UWI5"/>
<feature type="compositionally biased region" description="Polar residues" evidence="1">
    <location>
        <begin position="1"/>
        <end position="28"/>
    </location>
</feature>
<evidence type="ECO:0000256" key="1">
    <source>
        <dbReference type="SAM" id="MobiDB-lite"/>
    </source>
</evidence>
<dbReference type="EMBL" id="JACGWN010000011">
    <property type="protein sequence ID" value="KAL0420857.1"/>
    <property type="molecule type" value="Genomic_DNA"/>
</dbReference>
<name>A0AAW2UWI5_9LAMI</name>
<organism evidence="2">
    <name type="scientific">Sesamum latifolium</name>
    <dbReference type="NCBI Taxonomy" id="2727402"/>
    <lineage>
        <taxon>Eukaryota</taxon>
        <taxon>Viridiplantae</taxon>
        <taxon>Streptophyta</taxon>
        <taxon>Embryophyta</taxon>
        <taxon>Tracheophyta</taxon>
        <taxon>Spermatophyta</taxon>
        <taxon>Magnoliopsida</taxon>
        <taxon>eudicotyledons</taxon>
        <taxon>Gunneridae</taxon>
        <taxon>Pentapetalae</taxon>
        <taxon>asterids</taxon>
        <taxon>lamiids</taxon>
        <taxon>Lamiales</taxon>
        <taxon>Pedaliaceae</taxon>
        <taxon>Sesamum</taxon>
    </lineage>
</organism>
<protein>
    <submittedName>
        <fullName evidence="2">Uncharacterized protein</fullName>
    </submittedName>
</protein>
<sequence>MDNPNNTPNKQKAIETPSNTQALQVNTETSLTPVGGGSTPTPVPPPPRALGPVADPPRRSTSSDTSMDKLSSMMLGAIQRIVSAAIQEQIATLVPARTATPFDVDVPEEEAEEGAPVPVPPMAGRQGLPLSFLRRAPPLVRALRVPLEGPTGC</sequence>
<reference evidence="2" key="2">
    <citation type="journal article" date="2024" name="Plant">
        <title>Genomic evolution and insights into agronomic trait innovations of Sesamum species.</title>
        <authorList>
            <person name="Miao H."/>
            <person name="Wang L."/>
            <person name="Qu L."/>
            <person name="Liu H."/>
            <person name="Sun Y."/>
            <person name="Le M."/>
            <person name="Wang Q."/>
            <person name="Wei S."/>
            <person name="Zheng Y."/>
            <person name="Lin W."/>
            <person name="Duan Y."/>
            <person name="Cao H."/>
            <person name="Xiong S."/>
            <person name="Wang X."/>
            <person name="Wei L."/>
            <person name="Li C."/>
            <person name="Ma Q."/>
            <person name="Ju M."/>
            <person name="Zhao R."/>
            <person name="Li G."/>
            <person name="Mu C."/>
            <person name="Tian Q."/>
            <person name="Mei H."/>
            <person name="Zhang T."/>
            <person name="Gao T."/>
            <person name="Zhang H."/>
        </authorList>
    </citation>
    <scope>NUCLEOTIDE SEQUENCE</scope>
    <source>
        <strain evidence="2">KEN1</strain>
    </source>
</reference>
<feature type="region of interest" description="Disordered" evidence="1">
    <location>
        <begin position="1"/>
        <end position="67"/>
    </location>
</feature>
<gene>
    <name evidence="2" type="ORF">Slati_3108600</name>
</gene>
<proteinExistence type="predicted"/>
<evidence type="ECO:0000313" key="2">
    <source>
        <dbReference type="EMBL" id="KAL0420857.1"/>
    </source>
</evidence>